<dbReference type="InterPro" id="IPR050348">
    <property type="entry name" value="Protein-Tyr_Phosphatase"/>
</dbReference>
<accession>A0A3P8TFA8</accession>
<dbReference type="GeneTree" id="ENSGT00940000155529"/>
<keyword evidence="7" id="KW-1185">Reference proteome</keyword>
<dbReference type="PROSITE" id="PS50055">
    <property type="entry name" value="TYR_PHOSPHATASE_PTP"/>
    <property type="match status" value="2"/>
</dbReference>
<dbReference type="PROSITE" id="PS50056">
    <property type="entry name" value="TYR_PHOSPHATASE_2"/>
    <property type="match status" value="2"/>
</dbReference>
<dbReference type="InterPro" id="IPR000387">
    <property type="entry name" value="Tyr_Pase_dom"/>
</dbReference>
<evidence type="ECO:0000313" key="7">
    <source>
        <dbReference type="Proteomes" id="UP000265080"/>
    </source>
</evidence>
<keyword evidence="3" id="KW-0732">Signal</keyword>
<dbReference type="Proteomes" id="UP000265080">
    <property type="component" value="Chromosome 4"/>
</dbReference>
<dbReference type="EC" id="3.1.3.48" evidence="1"/>
<evidence type="ECO:0000313" key="6">
    <source>
        <dbReference type="Ensembl" id="ENSAPEP00000023379.1"/>
    </source>
</evidence>
<organism evidence="6 7">
    <name type="scientific">Amphiprion percula</name>
    <name type="common">Orange clownfish</name>
    <name type="synonym">Lutjanus percula</name>
    <dbReference type="NCBI Taxonomy" id="161767"/>
    <lineage>
        <taxon>Eukaryota</taxon>
        <taxon>Metazoa</taxon>
        <taxon>Chordata</taxon>
        <taxon>Craniata</taxon>
        <taxon>Vertebrata</taxon>
        <taxon>Euteleostomi</taxon>
        <taxon>Actinopterygii</taxon>
        <taxon>Neopterygii</taxon>
        <taxon>Teleostei</taxon>
        <taxon>Neoteleostei</taxon>
        <taxon>Acanthomorphata</taxon>
        <taxon>Ovalentaria</taxon>
        <taxon>Pomacentridae</taxon>
        <taxon>Amphiprion</taxon>
    </lineage>
</organism>
<reference evidence="6" key="2">
    <citation type="submission" date="2025-08" db="UniProtKB">
        <authorList>
            <consortium name="Ensembl"/>
        </authorList>
    </citation>
    <scope>IDENTIFICATION</scope>
</reference>
<feature type="signal peptide" evidence="3">
    <location>
        <begin position="1"/>
        <end position="20"/>
    </location>
</feature>
<feature type="domain" description="Tyrosine-protein phosphatase" evidence="4">
    <location>
        <begin position="65"/>
        <end position="287"/>
    </location>
</feature>
<dbReference type="Ensembl" id="ENSAPET00000023998.1">
    <property type="protein sequence ID" value="ENSAPEP00000023379.1"/>
    <property type="gene ID" value="ENSAPEG00000016522.1"/>
</dbReference>
<dbReference type="AlphaFoldDB" id="A0A3P8TFA8"/>
<sequence length="624" mass="69800">ISTRWCSLCCILTCFQTAHFYIDDSSSPRVITAPSTTALASDEQTAFPVKDFVKHVAKLHDTQAFQREFEEVHACTVDLGMTTDSSNHPDNKTKNRYSNILAYDHSRVRLSPQADKDGKTTDYINANYVDGFKKQRSYIAAQGPLRSIIVMITNLVEKGRVLLGQWRCREEYGSFGVTVKSTRVLAYYTQRTFTVRNTHSKKGSQKGRGNERTVTQYHYTQWPDMGVPEFALPLLSFVRKSSKAKTNDMGPVVVHCSAGVGRTGTYIVLDSMLKQMKDEGTINITEVRGQPSSAHTHLSHTLLLSRSQQETEVMAAHLHRYVDELLTPGPAGRTHLDKQFKVSIVFYCIFNSLQDCNRNKNRNSSAIPGESDTFISSGAEVFTGQKSQNDFIVLFLQGYRQSSEFIITQNPLPGTIKDFWMMIWDHNAQVIVSLLGVMNFLNSDIVIVPISYEMFTVTQRSETHVCLSNEDMLVVHDYVLEATQDDFVLEVKHFHAPRWPNPDSPISNTFELVNLVKKESATKDGPTVVHDDVGGVTAGTFCALSSLTHQLDTEGSVDVFQVAKLTNLMRPGIFSDIEQYQFLYKAMLSLIGTQEDEKTLQSSDNNGTIVVGTASTAESLESLV</sequence>
<reference evidence="6" key="3">
    <citation type="submission" date="2025-09" db="UniProtKB">
        <authorList>
            <consortium name="Ensembl"/>
        </authorList>
    </citation>
    <scope>IDENTIFICATION</scope>
</reference>
<dbReference type="InterPro" id="IPR000242">
    <property type="entry name" value="PTP_cat"/>
</dbReference>
<dbReference type="InterPro" id="IPR029021">
    <property type="entry name" value="Prot-tyrosine_phosphatase-like"/>
</dbReference>
<dbReference type="Pfam" id="PF00102">
    <property type="entry name" value="Y_phosphatase"/>
    <property type="match status" value="2"/>
</dbReference>
<evidence type="ECO:0000256" key="3">
    <source>
        <dbReference type="SAM" id="SignalP"/>
    </source>
</evidence>
<dbReference type="Gene3D" id="3.90.190.10">
    <property type="entry name" value="Protein tyrosine phosphatase superfamily"/>
    <property type="match status" value="2"/>
</dbReference>
<evidence type="ECO:0000256" key="1">
    <source>
        <dbReference type="ARBA" id="ARBA00013064"/>
    </source>
</evidence>
<dbReference type="STRING" id="161767.ENSAPEP00000023379"/>
<dbReference type="PANTHER" id="PTHR19134:SF461">
    <property type="entry name" value="RECEPTOR-TYPE TYROSINE-PROTEIN PHOSPHATASE ZETA"/>
    <property type="match status" value="1"/>
</dbReference>
<dbReference type="GO" id="GO:0004725">
    <property type="term" value="F:protein tyrosine phosphatase activity"/>
    <property type="evidence" value="ECO:0007669"/>
    <property type="project" value="UniProtKB-EC"/>
</dbReference>
<dbReference type="SUPFAM" id="SSF52799">
    <property type="entry name" value="(Phosphotyrosine protein) phosphatases II"/>
    <property type="match status" value="2"/>
</dbReference>
<reference evidence="6 7" key="1">
    <citation type="submission" date="2018-03" db="EMBL/GenBank/DDBJ databases">
        <title>Finding Nemo's genes: A chromosome-scale reference assembly of the genome of the orange clownfish Amphiprion percula.</title>
        <authorList>
            <person name="Lehmann R."/>
        </authorList>
    </citation>
    <scope>NUCLEOTIDE SEQUENCE</scope>
</reference>
<evidence type="ECO:0000259" key="4">
    <source>
        <dbReference type="PROSITE" id="PS50055"/>
    </source>
</evidence>
<feature type="chain" id="PRO_5018033422" description="protein-tyrosine-phosphatase" evidence="3">
    <location>
        <begin position="21"/>
        <end position="624"/>
    </location>
</feature>
<dbReference type="PANTHER" id="PTHR19134">
    <property type="entry name" value="RECEPTOR-TYPE TYROSINE-PROTEIN PHOSPHATASE"/>
    <property type="match status" value="1"/>
</dbReference>
<dbReference type="SMART" id="SM00404">
    <property type="entry name" value="PTPc_motif"/>
    <property type="match status" value="2"/>
</dbReference>
<evidence type="ECO:0000256" key="2">
    <source>
        <dbReference type="ARBA" id="ARBA00022912"/>
    </source>
</evidence>
<keyword evidence="2" id="KW-0904">Protein phosphatase</keyword>
<feature type="domain" description="Tyrosine specific protein phosphatases" evidence="5">
    <location>
        <begin position="232"/>
        <end position="287"/>
    </location>
</feature>
<dbReference type="FunFam" id="3.90.190.10:FF:000013">
    <property type="entry name" value="receptor-type tyrosine-protein phosphatase zeta isoform X1"/>
    <property type="match status" value="1"/>
</dbReference>
<protein>
    <recommendedName>
        <fullName evidence="1">protein-tyrosine-phosphatase</fullName>
        <ecNumber evidence="1">3.1.3.48</ecNumber>
    </recommendedName>
</protein>
<dbReference type="InterPro" id="IPR016130">
    <property type="entry name" value="Tyr_Pase_AS"/>
</dbReference>
<dbReference type="OMA" id="MMTSVCS"/>
<dbReference type="PROSITE" id="PS00383">
    <property type="entry name" value="TYR_PHOSPHATASE_1"/>
    <property type="match status" value="1"/>
</dbReference>
<evidence type="ECO:0000259" key="5">
    <source>
        <dbReference type="PROSITE" id="PS50056"/>
    </source>
</evidence>
<dbReference type="PRINTS" id="PR00700">
    <property type="entry name" value="PRTYPHPHTASE"/>
</dbReference>
<feature type="domain" description="Tyrosine specific protein phosphatases" evidence="5">
    <location>
        <begin position="507"/>
        <end position="581"/>
    </location>
</feature>
<dbReference type="InterPro" id="IPR003595">
    <property type="entry name" value="Tyr_Pase_cat"/>
</dbReference>
<feature type="domain" description="Tyrosine-protein phosphatase" evidence="4">
    <location>
        <begin position="357"/>
        <end position="590"/>
    </location>
</feature>
<name>A0A3P8TFA8_AMPPE</name>
<proteinExistence type="predicted"/>
<dbReference type="SMART" id="SM00194">
    <property type="entry name" value="PTPc"/>
    <property type="match status" value="2"/>
</dbReference>
<keyword evidence="2" id="KW-0378">Hydrolase</keyword>